<protein>
    <submittedName>
        <fullName evidence="1">Uncharacterized protein</fullName>
    </submittedName>
</protein>
<gene>
    <name evidence="1" type="ORF">PILCRDRAFT_15188</name>
</gene>
<organism evidence="1 2">
    <name type="scientific">Piloderma croceum (strain F 1598)</name>
    <dbReference type="NCBI Taxonomy" id="765440"/>
    <lineage>
        <taxon>Eukaryota</taxon>
        <taxon>Fungi</taxon>
        <taxon>Dikarya</taxon>
        <taxon>Basidiomycota</taxon>
        <taxon>Agaricomycotina</taxon>
        <taxon>Agaricomycetes</taxon>
        <taxon>Agaricomycetidae</taxon>
        <taxon>Atheliales</taxon>
        <taxon>Atheliaceae</taxon>
        <taxon>Piloderma</taxon>
    </lineage>
</organism>
<keyword evidence="2" id="KW-1185">Reference proteome</keyword>
<name>A0A0C3F0Q0_PILCF</name>
<dbReference type="HOGENOM" id="CLU_003703_7_1_1"/>
<reference evidence="1 2" key="1">
    <citation type="submission" date="2014-04" db="EMBL/GenBank/DDBJ databases">
        <authorList>
            <consortium name="DOE Joint Genome Institute"/>
            <person name="Kuo A."/>
            <person name="Tarkka M."/>
            <person name="Buscot F."/>
            <person name="Kohler A."/>
            <person name="Nagy L.G."/>
            <person name="Floudas D."/>
            <person name="Copeland A."/>
            <person name="Barry K.W."/>
            <person name="Cichocki N."/>
            <person name="Veneault-Fourrey C."/>
            <person name="LaButti K."/>
            <person name="Lindquist E.A."/>
            <person name="Lipzen A."/>
            <person name="Lundell T."/>
            <person name="Morin E."/>
            <person name="Murat C."/>
            <person name="Sun H."/>
            <person name="Tunlid A."/>
            <person name="Henrissat B."/>
            <person name="Grigoriev I.V."/>
            <person name="Hibbett D.S."/>
            <person name="Martin F."/>
            <person name="Nordberg H.P."/>
            <person name="Cantor M.N."/>
            <person name="Hua S.X."/>
        </authorList>
    </citation>
    <scope>NUCLEOTIDE SEQUENCE [LARGE SCALE GENOMIC DNA]</scope>
    <source>
        <strain evidence="1 2">F 1598</strain>
    </source>
</reference>
<sequence length="108" mass="12631">MRCEWAKAKAWADRWREEVLLVTEEMRRTICFLEWKAMWWLEQVALHSDAPLHVQRGISAYAAKQAGICRSMAGSFATCWYPTLAKQHIPIEWPSQYIPKSSTDMEVD</sequence>
<accession>A0A0C3F0Q0</accession>
<dbReference type="InParanoid" id="A0A0C3F0Q0"/>
<evidence type="ECO:0000313" key="1">
    <source>
        <dbReference type="EMBL" id="KIM73536.1"/>
    </source>
</evidence>
<dbReference type="STRING" id="765440.A0A0C3F0Q0"/>
<dbReference type="AlphaFoldDB" id="A0A0C3F0Q0"/>
<reference evidence="2" key="2">
    <citation type="submission" date="2015-01" db="EMBL/GenBank/DDBJ databases">
        <title>Evolutionary Origins and Diversification of the Mycorrhizal Mutualists.</title>
        <authorList>
            <consortium name="DOE Joint Genome Institute"/>
            <consortium name="Mycorrhizal Genomics Consortium"/>
            <person name="Kohler A."/>
            <person name="Kuo A."/>
            <person name="Nagy L.G."/>
            <person name="Floudas D."/>
            <person name="Copeland A."/>
            <person name="Barry K.W."/>
            <person name="Cichocki N."/>
            <person name="Veneault-Fourrey C."/>
            <person name="LaButti K."/>
            <person name="Lindquist E.A."/>
            <person name="Lipzen A."/>
            <person name="Lundell T."/>
            <person name="Morin E."/>
            <person name="Murat C."/>
            <person name="Riley R."/>
            <person name="Ohm R."/>
            <person name="Sun H."/>
            <person name="Tunlid A."/>
            <person name="Henrissat B."/>
            <person name="Grigoriev I.V."/>
            <person name="Hibbett D.S."/>
            <person name="Martin F."/>
        </authorList>
    </citation>
    <scope>NUCLEOTIDE SEQUENCE [LARGE SCALE GENOMIC DNA]</scope>
    <source>
        <strain evidence="2">F 1598</strain>
    </source>
</reference>
<proteinExistence type="predicted"/>
<evidence type="ECO:0000313" key="2">
    <source>
        <dbReference type="Proteomes" id="UP000054166"/>
    </source>
</evidence>
<dbReference type="Proteomes" id="UP000054166">
    <property type="component" value="Unassembled WGS sequence"/>
</dbReference>
<dbReference type="EMBL" id="KN833080">
    <property type="protein sequence ID" value="KIM73536.1"/>
    <property type="molecule type" value="Genomic_DNA"/>
</dbReference>
<dbReference type="OrthoDB" id="3263473at2759"/>